<gene>
    <name evidence="3" type="ORF">AB5J58_29275</name>
</gene>
<evidence type="ECO:0000313" key="3">
    <source>
        <dbReference type="EMBL" id="XDQ07982.1"/>
    </source>
</evidence>
<accession>A0AB39MPB5</accession>
<dbReference type="AlphaFoldDB" id="A0AB39MPB5"/>
<feature type="region of interest" description="Disordered" evidence="1">
    <location>
        <begin position="157"/>
        <end position="193"/>
    </location>
</feature>
<name>A0AB39MPB5_9ACTN</name>
<dbReference type="EMBL" id="CP163431">
    <property type="protein sequence ID" value="XDQ07982.1"/>
    <property type="molecule type" value="Genomic_DNA"/>
</dbReference>
<feature type="region of interest" description="Disordered" evidence="1">
    <location>
        <begin position="93"/>
        <end position="141"/>
    </location>
</feature>
<dbReference type="RefSeq" id="WP_369192661.1">
    <property type="nucleotide sequence ID" value="NZ_CP163431.1"/>
</dbReference>
<dbReference type="Pfam" id="PF13546">
    <property type="entry name" value="DDE_5"/>
    <property type="match status" value="1"/>
</dbReference>
<evidence type="ECO:0000259" key="2">
    <source>
        <dbReference type="Pfam" id="PF13546"/>
    </source>
</evidence>
<evidence type="ECO:0000256" key="1">
    <source>
        <dbReference type="SAM" id="MobiDB-lite"/>
    </source>
</evidence>
<protein>
    <submittedName>
        <fullName evidence="3">Transposase</fullName>
    </submittedName>
</protein>
<dbReference type="InterPro" id="IPR038721">
    <property type="entry name" value="IS701-like_DDE_dom"/>
</dbReference>
<feature type="domain" description="Transposase IS701-like DDE" evidence="2">
    <location>
        <begin position="4"/>
        <end position="77"/>
    </location>
</feature>
<reference evidence="3" key="1">
    <citation type="submission" date="2024-07" db="EMBL/GenBank/DDBJ databases">
        <authorList>
            <person name="Yu S.T."/>
        </authorList>
    </citation>
    <scope>NUCLEOTIDE SEQUENCE</scope>
    <source>
        <strain evidence="3">R08</strain>
    </source>
</reference>
<organism evidence="3">
    <name type="scientific">Streptomyces sp. R08</name>
    <dbReference type="NCBI Taxonomy" id="3238624"/>
    <lineage>
        <taxon>Bacteria</taxon>
        <taxon>Bacillati</taxon>
        <taxon>Actinomycetota</taxon>
        <taxon>Actinomycetes</taxon>
        <taxon>Kitasatosporales</taxon>
        <taxon>Streptomycetaceae</taxon>
        <taxon>Streptomyces</taxon>
    </lineage>
</organism>
<proteinExistence type="predicted"/>
<sequence>MTADDAVLIADRTGDIRKGTKNAGVQRQYTGTAGRIENAQVSAQLSYGSGKGCTLIDGDLHLGRGWAGTTDEHERRCAEQGISPGPWPECTACLQDSPHTAGNPGRPAALPVAPPRSTTGARRPGARGAAPPGPASAREPLRPPLVHCLQRHLEHRRNVLAIPPRHQRDNRPHAKRSCADGRAFPTSSLTQGSTTQNICRFGAIGMRQGPCGMFYRAASQIIQNE</sequence>
<feature type="compositionally biased region" description="Low complexity" evidence="1">
    <location>
        <begin position="120"/>
        <end position="138"/>
    </location>
</feature>